<gene>
    <name evidence="1" type="ORF">SJ435_09980</name>
</gene>
<dbReference type="EMBL" id="JAXABG010000005">
    <property type="protein sequence ID" value="MDX7082716.1"/>
    <property type="molecule type" value="Genomic_DNA"/>
</dbReference>
<sequence>MNSLRTIYDVTFNLDYTNIIDPRIPLITDTLLAGYDCLSNRDFSGRGNHFTWNGGYNAQGAILLNDSNHIIQTPVIERDEMTVIGCWNLATNANNASLVNNLDTSSANYRGGRIIKLNGGIGQVDIATGNAGNLNSIGMGVAGGWTVRAWSWNNTTLREILHAGTVGASVNMSARAKNVSRGYSVNGVPAGVSGGSISAGAQGTLGFLLFYNEFMDLAVAKSHMDTVATIVGGRGPFVP</sequence>
<protein>
    <submittedName>
        <fullName evidence="1">Uncharacterized protein</fullName>
    </submittedName>
</protein>
<evidence type="ECO:0000313" key="1">
    <source>
        <dbReference type="EMBL" id="MDX7082716.1"/>
    </source>
</evidence>
<evidence type="ECO:0000313" key="2">
    <source>
        <dbReference type="Proteomes" id="UP001275057"/>
    </source>
</evidence>
<dbReference type="Proteomes" id="UP001275057">
    <property type="component" value="Unassembled WGS sequence"/>
</dbReference>
<accession>A0ABD5IF68</accession>
<organism evidence="1 2">
    <name type="scientific">Serratia marcescens</name>
    <dbReference type="NCBI Taxonomy" id="615"/>
    <lineage>
        <taxon>Bacteria</taxon>
        <taxon>Pseudomonadati</taxon>
        <taxon>Pseudomonadota</taxon>
        <taxon>Gammaproteobacteria</taxon>
        <taxon>Enterobacterales</taxon>
        <taxon>Yersiniaceae</taxon>
        <taxon>Serratia</taxon>
    </lineage>
</organism>
<proteinExistence type="predicted"/>
<name>A0ABD5IF68_SERMA</name>
<dbReference type="RefSeq" id="WP_319857149.1">
    <property type="nucleotide sequence ID" value="NZ_JAXABG010000005.1"/>
</dbReference>
<dbReference type="AlphaFoldDB" id="A0ABD5IF68"/>
<reference evidence="1 2" key="1">
    <citation type="submission" date="2023-11" db="EMBL/GenBank/DDBJ databases">
        <title>Detection of rare carbapenemases in Enterobacterales - comparison of two colorimetric and two CIM-based carbapenemase assays.</title>
        <authorList>
            <person name="Schaffarczyk L."/>
            <person name="Noster J."/>
            <person name="Stelzer Y."/>
            <person name="Sattler J."/>
            <person name="Gatermann S."/>
            <person name="Hamprecht A."/>
        </authorList>
    </citation>
    <scope>NUCLEOTIDE SEQUENCE [LARGE SCALE GENOMIC DNA]</scope>
    <source>
        <strain evidence="1 2">CIM-Carb-136</strain>
    </source>
</reference>
<comment type="caution">
    <text evidence="1">The sequence shown here is derived from an EMBL/GenBank/DDBJ whole genome shotgun (WGS) entry which is preliminary data.</text>
</comment>